<comment type="subcellular location">
    <subcellularLocation>
        <location evidence="1">Membrane</location>
        <topology evidence="1">Multi-pass membrane protein</topology>
    </subcellularLocation>
</comment>
<feature type="transmembrane region" description="Helical" evidence="11">
    <location>
        <begin position="204"/>
        <end position="228"/>
    </location>
</feature>
<dbReference type="GO" id="GO:0005886">
    <property type="term" value="C:plasma membrane"/>
    <property type="evidence" value="ECO:0007669"/>
    <property type="project" value="TreeGrafter"/>
</dbReference>
<keyword evidence="9" id="KW-0807">Transducer</keyword>
<accession>M4MKR9</accession>
<evidence type="ECO:0000256" key="6">
    <source>
        <dbReference type="ARBA" id="ARBA00023040"/>
    </source>
</evidence>
<feature type="transmembrane region" description="Helical" evidence="11">
    <location>
        <begin position="157"/>
        <end position="183"/>
    </location>
</feature>
<dbReference type="GO" id="GO:0004934">
    <property type="term" value="F:mating-type alpha-factor pheromone receptor activity"/>
    <property type="evidence" value="ECO:0007669"/>
    <property type="project" value="InterPro"/>
</dbReference>
<evidence type="ECO:0000256" key="10">
    <source>
        <dbReference type="SAM" id="MobiDB-lite"/>
    </source>
</evidence>
<dbReference type="EMBL" id="KC208611">
    <property type="protein sequence ID" value="AGG68705.1"/>
    <property type="molecule type" value="Genomic_DNA"/>
</dbReference>
<keyword evidence="4 11" id="KW-0812">Transmembrane</keyword>
<feature type="transmembrane region" description="Helical" evidence="11">
    <location>
        <begin position="6"/>
        <end position="25"/>
    </location>
</feature>
<keyword evidence="5 11" id="KW-1133">Transmembrane helix</keyword>
<keyword evidence="8 12" id="KW-0675">Receptor</keyword>
<keyword evidence="7 11" id="KW-0472">Membrane</keyword>
<dbReference type="PRINTS" id="PR00901">
    <property type="entry name" value="PHEROMONEBAR"/>
</dbReference>
<dbReference type="GO" id="GO:0000750">
    <property type="term" value="P:pheromone-dependent signal transduction involved in conjugation with cellular fusion"/>
    <property type="evidence" value="ECO:0007669"/>
    <property type="project" value="TreeGrafter"/>
</dbReference>
<evidence type="ECO:0000256" key="8">
    <source>
        <dbReference type="ARBA" id="ARBA00023170"/>
    </source>
</evidence>
<proteinExistence type="inferred from homology"/>
<dbReference type="InterPro" id="IPR001499">
    <property type="entry name" value="GPCR_STE3"/>
</dbReference>
<feature type="region of interest" description="Disordered" evidence="10">
    <location>
        <begin position="341"/>
        <end position="364"/>
    </location>
</feature>
<evidence type="ECO:0000256" key="7">
    <source>
        <dbReference type="ARBA" id="ARBA00023136"/>
    </source>
</evidence>
<evidence type="ECO:0000256" key="5">
    <source>
        <dbReference type="ARBA" id="ARBA00022989"/>
    </source>
</evidence>
<feature type="transmembrane region" description="Helical" evidence="11">
    <location>
        <begin position="37"/>
        <end position="57"/>
    </location>
</feature>
<evidence type="ECO:0000256" key="4">
    <source>
        <dbReference type="ARBA" id="ARBA00022692"/>
    </source>
</evidence>
<sequence>MDPTFPLFPIFAFLGFILPLIPLPWHLLAWNSGTCYYIFWSSLACLNLFVNSLVWHNNALNPAPIWCDISIRIFMGASVGIPAASLCINRRLYHIASVQNVSITTKDKRRAILYDTLICIVFPMIFIPMQYIVQGHRFNIYEDIGCYPALYNTLPTYFIYLMWPIILGLISAVYCVMTLRAFIRRRADFHRFLAASTALTVGRYFRLMALAMTEMLCTTPLAAVVIYLNATTTPISPWISWEDTHFNYGQMTQIPAVFWRSKNLVLVSLELTRWMTVFCSLVFFAFFGFSEEARKSYRKAFDKCLKILGLQRPILRKAPSSMPPKPLELPLYLASKATFADSKPPYSATESSQPDDTLYEPSTPDELHFKINKTTFDACTSLERGDRRFTL</sequence>
<dbReference type="Pfam" id="PF02076">
    <property type="entry name" value="STE3"/>
    <property type="match status" value="1"/>
</dbReference>
<dbReference type="PANTHER" id="PTHR28097:SF1">
    <property type="entry name" value="PHEROMONE A FACTOR RECEPTOR"/>
    <property type="match status" value="1"/>
</dbReference>
<evidence type="ECO:0000256" key="1">
    <source>
        <dbReference type="ARBA" id="ARBA00004141"/>
    </source>
</evidence>
<comment type="similarity">
    <text evidence="2">Belongs to the G-protein coupled receptor 4 family.</text>
</comment>
<protein>
    <submittedName>
        <fullName evidence="12">Putative pheromone receptor</fullName>
    </submittedName>
</protein>
<evidence type="ECO:0000256" key="9">
    <source>
        <dbReference type="ARBA" id="ARBA00023224"/>
    </source>
</evidence>
<dbReference type="AlphaFoldDB" id="M4MKR9"/>
<feature type="transmembrane region" description="Helical" evidence="11">
    <location>
        <begin position="69"/>
        <end position="90"/>
    </location>
</feature>
<feature type="transmembrane region" description="Helical" evidence="11">
    <location>
        <begin position="111"/>
        <end position="133"/>
    </location>
</feature>
<dbReference type="EMBL" id="MT027241">
    <property type="protein sequence ID" value="QPK40832.1"/>
    <property type="molecule type" value="Genomic_DNA"/>
</dbReference>
<evidence type="ECO:0000256" key="11">
    <source>
        <dbReference type="SAM" id="Phobius"/>
    </source>
</evidence>
<keyword evidence="6" id="KW-0297">G-protein coupled receptor</keyword>
<reference evidence="12" key="1">
    <citation type="submission" date="2012-11" db="EMBL/GenBank/DDBJ databases">
        <title>A and B mating-type loci molecular structure of two compatible monokaryons from Flammulina velutipes.</title>
        <authorList>
            <person name="Xie B.G."/>
            <person name="Wang W."/>
        </authorList>
    </citation>
    <scope>NUCLEOTIDE SEQUENCE</scope>
    <source>
        <strain evidence="12">W23</strain>
    </source>
</reference>
<dbReference type="InterPro" id="IPR000481">
    <property type="entry name" value="GPCR_Pheromne_B_alpha_rcpt"/>
</dbReference>
<dbReference type="PANTHER" id="PTHR28097">
    <property type="entry name" value="PHEROMONE A FACTOR RECEPTOR"/>
    <property type="match status" value="1"/>
</dbReference>
<reference evidence="13" key="2">
    <citation type="submission" date="2020-02" db="EMBL/GenBank/DDBJ databases">
        <authorList>
            <person name="Zhao C."/>
        </authorList>
    </citation>
    <scope>NUCLEOTIDE SEQUENCE</scope>
    <source>
        <strain evidence="13">6-21</strain>
    </source>
</reference>
<dbReference type="CDD" id="cd14966">
    <property type="entry name" value="7tmD_STE3"/>
    <property type="match status" value="1"/>
</dbReference>
<evidence type="ECO:0000313" key="13">
    <source>
        <dbReference type="EMBL" id="QPK40832.1"/>
    </source>
</evidence>
<dbReference type="PRINTS" id="PR00899">
    <property type="entry name" value="GPCRSTE3"/>
</dbReference>
<evidence type="ECO:0000256" key="3">
    <source>
        <dbReference type="ARBA" id="ARBA00022507"/>
    </source>
</evidence>
<feature type="transmembrane region" description="Helical" evidence="11">
    <location>
        <begin position="271"/>
        <end position="289"/>
    </location>
</feature>
<keyword evidence="3" id="KW-0589">Pheromone response</keyword>
<evidence type="ECO:0000256" key="2">
    <source>
        <dbReference type="ARBA" id="ARBA00011085"/>
    </source>
</evidence>
<name>M4MKR9_FLAVE</name>
<gene>
    <name evidence="12" type="primary">STE3.4</name>
</gene>
<evidence type="ECO:0000313" key="12">
    <source>
        <dbReference type="EMBL" id="AGG68705.1"/>
    </source>
</evidence>
<organism evidence="12">
    <name type="scientific">Flammulina velutipes</name>
    <name type="common">Agaricus velutipes</name>
    <dbReference type="NCBI Taxonomy" id="38945"/>
    <lineage>
        <taxon>Eukaryota</taxon>
        <taxon>Fungi</taxon>
        <taxon>Dikarya</taxon>
        <taxon>Basidiomycota</taxon>
        <taxon>Agaricomycotina</taxon>
        <taxon>Agaricomycetes</taxon>
        <taxon>Agaricomycetidae</taxon>
        <taxon>Agaricales</taxon>
        <taxon>Marasmiineae</taxon>
        <taxon>Physalacriaceae</taxon>
        <taxon>Flammulina</taxon>
    </lineage>
</organism>